<keyword evidence="2" id="KW-1185">Reference proteome</keyword>
<dbReference type="Proteomes" id="UP000006729">
    <property type="component" value="Chromosome 2"/>
</dbReference>
<comment type="caution">
    <text evidence="1">The sequence shown here is derived from an EMBL/GenBank/DDBJ whole genome shotgun (WGS) entry which is preliminary data.</text>
</comment>
<proteinExistence type="predicted"/>
<organism evidence="1 2">
    <name type="scientific">Populus trichocarpa</name>
    <name type="common">Western balsam poplar</name>
    <name type="synonym">Populus balsamifera subsp. trichocarpa</name>
    <dbReference type="NCBI Taxonomy" id="3694"/>
    <lineage>
        <taxon>Eukaryota</taxon>
        <taxon>Viridiplantae</taxon>
        <taxon>Streptophyta</taxon>
        <taxon>Embryophyta</taxon>
        <taxon>Tracheophyta</taxon>
        <taxon>Spermatophyta</taxon>
        <taxon>Magnoliopsida</taxon>
        <taxon>eudicotyledons</taxon>
        <taxon>Gunneridae</taxon>
        <taxon>Pentapetalae</taxon>
        <taxon>rosids</taxon>
        <taxon>fabids</taxon>
        <taxon>Malpighiales</taxon>
        <taxon>Salicaceae</taxon>
        <taxon>Saliceae</taxon>
        <taxon>Populus</taxon>
    </lineage>
</organism>
<accession>A0ACC0TG02</accession>
<gene>
    <name evidence="1" type="ORF">POPTR_002G245500v4</name>
</gene>
<reference evidence="1 2" key="1">
    <citation type="journal article" date="2006" name="Science">
        <title>The genome of black cottonwood, Populus trichocarpa (Torr. &amp; Gray).</title>
        <authorList>
            <person name="Tuskan G.A."/>
            <person name="Difazio S."/>
            <person name="Jansson S."/>
            <person name="Bohlmann J."/>
            <person name="Grigoriev I."/>
            <person name="Hellsten U."/>
            <person name="Putnam N."/>
            <person name="Ralph S."/>
            <person name="Rombauts S."/>
            <person name="Salamov A."/>
            <person name="Schein J."/>
            <person name="Sterck L."/>
            <person name="Aerts A."/>
            <person name="Bhalerao R.R."/>
            <person name="Bhalerao R.P."/>
            <person name="Blaudez D."/>
            <person name="Boerjan W."/>
            <person name="Brun A."/>
            <person name="Brunner A."/>
            <person name="Busov V."/>
            <person name="Campbell M."/>
            <person name="Carlson J."/>
            <person name="Chalot M."/>
            <person name="Chapman J."/>
            <person name="Chen G.L."/>
            <person name="Cooper D."/>
            <person name="Coutinho P.M."/>
            <person name="Couturier J."/>
            <person name="Covert S."/>
            <person name="Cronk Q."/>
            <person name="Cunningham R."/>
            <person name="Davis J."/>
            <person name="Degroeve S."/>
            <person name="Dejardin A."/>
            <person name="Depamphilis C."/>
            <person name="Detter J."/>
            <person name="Dirks B."/>
            <person name="Dubchak I."/>
            <person name="Duplessis S."/>
            <person name="Ehlting J."/>
            <person name="Ellis B."/>
            <person name="Gendler K."/>
            <person name="Goodstein D."/>
            <person name="Gribskov M."/>
            <person name="Grimwood J."/>
            <person name="Groover A."/>
            <person name="Gunter L."/>
            <person name="Hamberger B."/>
            <person name="Heinze B."/>
            <person name="Helariutta Y."/>
            <person name="Henrissat B."/>
            <person name="Holligan D."/>
            <person name="Holt R."/>
            <person name="Huang W."/>
            <person name="Islam-Faridi N."/>
            <person name="Jones S."/>
            <person name="Jones-Rhoades M."/>
            <person name="Jorgensen R."/>
            <person name="Joshi C."/>
            <person name="Kangasjarvi J."/>
            <person name="Karlsson J."/>
            <person name="Kelleher C."/>
            <person name="Kirkpatrick R."/>
            <person name="Kirst M."/>
            <person name="Kohler A."/>
            <person name="Kalluri U."/>
            <person name="Larimer F."/>
            <person name="Leebens-Mack J."/>
            <person name="Leple J.C."/>
            <person name="Locascio P."/>
            <person name="Lou Y."/>
            <person name="Lucas S."/>
            <person name="Martin F."/>
            <person name="Montanini B."/>
            <person name="Napoli C."/>
            <person name="Nelson D.R."/>
            <person name="Nelson C."/>
            <person name="Nieminen K."/>
            <person name="Nilsson O."/>
            <person name="Pereda V."/>
            <person name="Peter G."/>
            <person name="Philippe R."/>
            <person name="Pilate G."/>
            <person name="Poliakov A."/>
            <person name="Razumovskaya J."/>
            <person name="Richardson P."/>
            <person name="Rinaldi C."/>
            <person name="Ritland K."/>
            <person name="Rouze P."/>
            <person name="Ryaboy D."/>
            <person name="Schmutz J."/>
            <person name="Schrader J."/>
            <person name="Segerman B."/>
            <person name="Shin H."/>
            <person name="Siddiqui A."/>
            <person name="Sterky F."/>
            <person name="Terry A."/>
            <person name="Tsai C.J."/>
            <person name="Uberbacher E."/>
            <person name="Unneberg P."/>
            <person name="Vahala J."/>
            <person name="Wall K."/>
            <person name="Wessler S."/>
            <person name="Yang G."/>
            <person name="Yin T."/>
            <person name="Douglas C."/>
            <person name="Marra M."/>
            <person name="Sandberg G."/>
            <person name="Van de Peer Y."/>
            <person name="Rokhsar D."/>
        </authorList>
    </citation>
    <scope>NUCLEOTIDE SEQUENCE [LARGE SCALE GENOMIC DNA]</scope>
    <source>
        <strain evidence="2">cv. Nisqually</strain>
    </source>
</reference>
<dbReference type="EMBL" id="CM009291">
    <property type="protein sequence ID" value="KAI9400442.1"/>
    <property type="molecule type" value="Genomic_DNA"/>
</dbReference>
<evidence type="ECO:0000313" key="1">
    <source>
        <dbReference type="EMBL" id="KAI9400442.1"/>
    </source>
</evidence>
<name>A0ACC0TG02_POPTR</name>
<evidence type="ECO:0000313" key="2">
    <source>
        <dbReference type="Proteomes" id="UP000006729"/>
    </source>
</evidence>
<protein>
    <submittedName>
        <fullName evidence="1">Uncharacterized protein</fullName>
    </submittedName>
</protein>
<sequence>MSGQTQGVKSPPLRGYRRRKTVLDLNVPPIDGRDDEGTSTTRIEPPQGVQASHQRNGQGPSLPPPTIDVDAIDDDDDDVIESSPRAFAQAKNNSRRALVVDVESGRFTHNKRRRVPPNQTIINCDLYINLEGGSSSSSSKRENVQTLPPKEPTFNCPICLCPLVEEMSTKCGHIFCKACISDAIKRQAKCPTCRKRVTTKELIRVFLPATS</sequence>